<evidence type="ECO:0000313" key="2">
    <source>
        <dbReference type="EMBL" id="KAK0496958.1"/>
    </source>
</evidence>
<accession>A0AA39Q8M4</accession>
<gene>
    <name evidence="2" type="ORF">EDD18DRAFT_1285631</name>
</gene>
<sequence>MPQSGIPESIYDWLKDEKIFEETLPSSIGHYKRKTVINEYTHAEYTVPAMQIDFNTYGCISPQTGEEEVLPGGWAKHTHSDGKPYFYHEHDKIITEEWIYDRGIAEKVLKFISILKDAISKRSESFNRVKSWHLYVEITEYSLPAWKGDDHFRCRYYFVNNDVECIFWLSKCRIDDYLVALRGEMSPDLIRRYLQKEYWEHHYYFSKVYRLTEAQWKSVKESILLAEADVTVSESSTVSCSIGKLKIMSKSIMLAEELDASEVAAAYMMALLRNQIFNYHGQRDARTDRDDSVYGYVFDNQERTVPFRTMNLLLFCAPIKHYTSLHKVWVDRLVSRGQWQRLIEQIADKWQQHVGMATILLVANMAFLAISPVDHMGASQQRRSVTQVLCYLSVASNMVTIIIGLLLISHHNALKHINVSDLTKFLERNWQYHIGFERLSIVYSIPYAFLMWGLIYFLASFFLMCLESAGPVSLKFFVALAFLLGTPLVYLFGVRNGEGSAW</sequence>
<dbReference type="AlphaFoldDB" id="A0AA39Q8M4"/>
<reference evidence="2" key="1">
    <citation type="submission" date="2023-06" db="EMBL/GenBank/DDBJ databases">
        <authorList>
            <consortium name="Lawrence Berkeley National Laboratory"/>
            <person name="Ahrendt S."/>
            <person name="Sahu N."/>
            <person name="Indic B."/>
            <person name="Wong-Bajracharya J."/>
            <person name="Merenyi Z."/>
            <person name="Ke H.-M."/>
            <person name="Monk M."/>
            <person name="Kocsube S."/>
            <person name="Drula E."/>
            <person name="Lipzen A."/>
            <person name="Balint B."/>
            <person name="Henrissat B."/>
            <person name="Andreopoulos B."/>
            <person name="Martin F.M."/>
            <person name="Harder C.B."/>
            <person name="Rigling D."/>
            <person name="Ford K.L."/>
            <person name="Foster G.D."/>
            <person name="Pangilinan J."/>
            <person name="Papanicolaou A."/>
            <person name="Barry K."/>
            <person name="LaButti K."/>
            <person name="Viragh M."/>
            <person name="Koriabine M."/>
            <person name="Yan M."/>
            <person name="Riley R."/>
            <person name="Champramary S."/>
            <person name="Plett K.L."/>
            <person name="Tsai I.J."/>
            <person name="Slot J."/>
            <person name="Sipos G."/>
            <person name="Plett J."/>
            <person name="Nagy L.G."/>
            <person name="Grigoriev I.V."/>
        </authorList>
    </citation>
    <scope>NUCLEOTIDE SEQUENCE</scope>
    <source>
        <strain evidence="2">HWK02</strain>
    </source>
</reference>
<dbReference type="InterPro" id="IPR001202">
    <property type="entry name" value="WW_dom"/>
</dbReference>
<feature type="transmembrane region" description="Helical" evidence="1">
    <location>
        <begin position="476"/>
        <end position="493"/>
    </location>
</feature>
<organism evidence="2 3">
    <name type="scientific">Armillaria luteobubalina</name>
    <dbReference type="NCBI Taxonomy" id="153913"/>
    <lineage>
        <taxon>Eukaryota</taxon>
        <taxon>Fungi</taxon>
        <taxon>Dikarya</taxon>
        <taxon>Basidiomycota</taxon>
        <taxon>Agaricomycotina</taxon>
        <taxon>Agaricomycetes</taxon>
        <taxon>Agaricomycetidae</taxon>
        <taxon>Agaricales</taxon>
        <taxon>Marasmiineae</taxon>
        <taxon>Physalacriaceae</taxon>
        <taxon>Armillaria</taxon>
    </lineage>
</organism>
<evidence type="ECO:0008006" key="4">
    <source>
        <dbReference type="Google" id="ProtNLM"/>
    </source>
</evidence>
<dbReference type="Proteomes" id="UP001175228">
    <property type="component" value="Unassembled WGS sequence"/>
</dbReference>
<dbReference type="Gene3D" id="2.20.70.10">
    <property type="match status" value="1"/>
</dbReference>
<protein>
    <recommendedName>
        <fullName evidence="4">WW domain-containing protein</fullName>
    </recommendedName>
</protein>
<name>A0AA39Q8M4_9AGAR</name>
<keyword evidence="1" id="KW-0472">Membrane</keyword>
<evidence type="ECO:0000256" key="1">
    <source>
        <dbReference type="SAM" id="Phobius"/>
    </source>
</evidence>
<feature type="transmembrane region" description="Helical" evidence="1">
    <location>
        <begin position="354"/>
        <end position="373"/>
    </location>
</feature>
<comment type="caution">
    <text evidence="2">The sequence shown here is derived from an EMBL/GenBank/DDBJ whole genome shotgun (WGS) entry which is preliminary data.</text>
</comment>
<feature type="transmembrane region" description="Helical" evidence="1">
    <location>
        <begin position="385"/>
        <end position="408"/>
    </location>
</feature>
<keyword evidence="3" id="KW-1185">Reference proteome</keyword>
<feature type="transmembrane region" description="Helical" evidence="1">
    <location>
        <begin position="441"/>
        <end position="464"/>
    </location>
</feature>
<keyword evidence="1" id="KW-1133">Transmembrane helix</keyword>
<dbReference type="EMBL" id="JAUEPU010000014">
    <property type="protein sequence ID" value="KAK0496958.1"/>
    <property type="molecule type" value="Genomic_DNA"/>
</dbReference>
<dbReference type="CDD" id="cd00201">
    <property type="entry name" value="WW"/>
    <property type="match status" value="1"/>
</dbReference>
<evidence type="ECO:0000313" key="3">
    <source>
        <dbReference type="Proteomes" id="UP001175228"/>
    </source>
</evidence>
<keyword evidence="1" id="KW-0812">Transmembrane</keyword>
<proteinExistence type="predicted"/>